<keyword evidence="2" id="KW-1185">Reference proteome</keyword>
<comment type="caution">
    <text evidence="1">The sequence shown here is derived from an EMBL/GenBank/DDBJ whole genome shotgun (WGS) entry which is preliminary data.</text>
</comment>
<gene>
    <name evidence="1" type="ORF">H6H03_39955</name>
</gene>
<organism evidence="1 2">
    <name type="scientific">Nostoc paludosum FACHB-159</name>
    <dbReference type="NCBI Taxonomy" id="2692908"/>
    <lineage>
        <taxon>Bacteria</taxon>
        <taxon>Bacillati</taxon>
        <taxon>Cyanobacteriota</taxon>
        <taxon>Cyanophyceae</taxon>
        <taxon>Nostocales</taxon>
        <taxon>Nostocaceae</taxon>
        <taxon>Nostoc</taxon>
    </lineage>
</organism>
<sequence length="83" mass="9431">MYSVLITVSLQNKTSIISAPALLKGLIMRGWVNDPHSGGVKIPEQVKQRMKQRFFNNGTFYGTPEEAFQSSALYLDSRNFQDY</sequence>
<proteinExistence type="predicted"/>
<dbReference type="Proteomes" id="UP000637383">
    <property type="component" value="Unassembled WGS sequence"/>
</dbReference>
<evidence type="ECO:0000313" key="1">
    <source>
        <dbReference type="EMBL" id="MBD2739933.1"/>
    </source>
</evidence>
<dbReference type="EMBL" id="JACJTU010000143">
    <property type="protein sequence ID" value="MBD2739933.1"/>
    <property type="molecule type" value="Genomic_DNA"/>
</dbReference>
<accession>A0ABR8KK49</accession>
<name>A0ABR8KK49_9NOSO</name>
<dbReference type="RefSeq" id="WP_190960401.1">
    <property type="nucleotide sequence ID" value="NZ_JACJTU010000143.1"/>
</dbReference>
<evidence type="ECO:0000313" key="2">
    <source>
        <dbReference type="Proteomes" id="UP000637383"/>
    </source>
</evidence>
<reference evidence="1 2" key="1">
    <citation type="journal article" date="2020" name="ISME J.">
        <title>Comparative genomics reveals insights into cyanobacterial evolution and habitat adaptation.</title>
        <authorList>
            <person name="Chen M.Y."/>
            <person name="Teng W.K."/>
            <person name="Zhao L."/>
            <person name="Hu C.X."/>
            <person name="Zhou Y.K."/>
            <person name="Han B.P."/>
            <person name="Song L.R."/>
            <person name="Shu W.S."/>
        </authorList>
    </citation>
    <scope>NUCLEOTIDE SEQUENCE [LARGE SCALE GENOMIC DNA]</scope>
    <source>
        <strain evidence="1 2">FACHB-159</strain>
    </source>
</reference>
<protein>
    <submittedName>
        <fullName evidence="1">Uncharacterized protein</fullName>
    </submittedName>
</protein>